<evidence type="ECO:0000256" key="2">
    <source>
        <dbReference type="ARBA" id="ARBA00022679"/>
    </source>
</evidence>
<dbReference type="PROSITE" id="PS00108">
    <property type="entry name" value="PROTEIN_KINASE_ST"/>
    <property type="match status" value="1"/>
</dbReference>
<evidence type="ECO:0000256" key="4">
    <source>
        <dbReference type="ARBA" id="ARBA00022777"/>
    </source>
</evidence>
<accession>A0ABY8TGH5</accession>
<evidence type="ECO:0000256" key="6">
    <source>
        <dbReference type="SAM" id="MobiDB-lite"/>
    </source>
</evidence>
<dbReference type="Pfam" id="PF00069">
    <property type="entry name" value="Pkinase"/>
    <property type="match status" value="2"/>
</dbReference>
<dbReference type="InterPro" id="IPR008271">
    <property type="entry name" value="Ser/Thr_kinase_AS"/>
</dbReference>
<keyword evidence="1" id="KW-0723">Serine/threonine-protein kinase</keyword>
<keyword evidence="4" id="KW-0418">Kinase</keyword>
<dbReference type="SUPFAM" id="SSF56112">
    <property type="entry name" value="Protein kinase-like (PK-like)"/>
    <property type="match status" value="1"/>
</dbReference>
<gene>
    <name evidence="8" type="ORF">OEZ85_007558</name>
</gene>
<evidence type="ECO:0000256" key="3">
    <source>
        <dbReference type="ARBA" id="ARBA00022741"/>
    </source>
</evidence>
<dbReference type="Proteomes" id="UP001244341">
    <property type="component" value="Chromosome 1b"/>
</dbReference>
<dbReference type="InterPro" id="IPR011009">
    <property type="entry name" value="Kinase-like_dom_sf"/>
</dbReference>
<keyword evidence="5" id="KW-0067">ATP-binding</keyword>
<dbReference type="EMBL" id="CP126208">
    <property type="protein sequence ID" value="WIA08095.1"/>
    <property type="molecule type" value="Genomic_DNA"/>
</dbReference>
<name>A0ABY8TGH5_TETOB</name>
<dbReference type="PROSITE" id="PS50011">
    <property type="entry name" value="PROTEIN_KINASE_DOM"/>
    <property type="match status" value="1"/>
</dbReference>
<dbReference type="Gene3D" id="1.10.510.10">
    <property type="entry name" value="Transferase(Phosphotransferase) domain 1"/>
    <property type="match status" value="1"/>
</dbReference>
<evidence type="ECO:0000256" key="5">
    <source>
        <dbReference type="ARBA" id="ARBA00022840"/>
    </source>
</evidence>
<feature type="region of interest" description="Disordered" evidence="6">
    <location>
        <begin position="198"/>
        <end position="221"/>
    </location>
</feature>
<evidence type="ECO:0000313" key="9">
    <source>
        <dbReference type="Proteomes" id="UP001244341"/>
    </source>
</evidence>
<evidence type="ECO:0000256" key="1">
    <source>
        <dbReference type="ARBA" id="ARBA00022527"/>
    </source>
</evidence>
<evidence type="ECO:0000313" key="8">
    <source>
        <dbReference type="EMBL" id="WIA08095.1"/>
    </source>
</evidence>
<feature type="domain" description="Protein kinase" evidence="7">
    <location>
        <begin position="24"/>
        <end position="319"/>
    </location>
</feature>
<evidence type="ECO:0000259" key="7">
    <source>
        <dbReference type="PROSITE" id="PS50011"/>
    </source>
</evidence>
<keyword evidence="2" id="KW-0808">Transferase</keyword>
<feature type="compositionally biased region" description="Low complexity" evidence="6">
    <location>
        <begin position="198"/>
        <end position="213"/>
    </location>
</feature>
<protein>
    <recommendedName>
        <fullName evidence="7">Protein kinase domain-containing protein</fullName>
    </recommendedName>
</protein>
<sequence>MLGQSRFAGAALYSPGTLLNNGRYKIEKRLNKGATAIVYAATDKQTGRQVALKVVQCGSNKVPVSVVRREVTLSSSVAHENMVQLLDVFAEGTELIIVWELIAGPDLLELLNEAHGRMNEPAAAFYFVQLLRGVLHMHAMGYCHRDIKPENCMVERASQRLKLIDFGLSKHLESVATLGVGTPDYMPPEMVRSQVKAQQRSQQMRSAAAAAAAPGGSLLPHGGRAPPYDAKKVDAWAMGVLLYLLVTGTYPFEDPAQPNNLAATIMNVQAGRCRPLPPAISTGCRAVIGGLLNPNPEARTRLEDLASSAGGSRKGMGWLPEFMRRCI</sequence>
<keyword evidence="3" id="KW-0547">Nucleotide-binding</keyword>
<dbReference type="SMART" id="SM00220">
    <property type="entry name" value="S_TKc"/>
    <property type="match status" value="1"/>
</dbReference>
<dbReference type="InterPro" id="IPR030616">
    <property type="entry name" value="Aur-like"/>
</dbReference>
<keyword evidence="9" id="KW-1185">Reference proteome</keyword>
<dbReference type="InterPro" id="IPR000719">
    <property type="entry name" value="Prot_kinase_dom"/>
</dbReference>
<dbReference type="PANTHER" id="PTHR24350">
    <property type="entry name" value="SERINE/THREONINE-PROTEIN KINASE IAL-RELATED"/>
    <property type="match status" value="1"/>
</dbReference>
<reference evidence="8 9" key="1">
    <citation type="submission" date="2023-05" db="EMBL/GenBank/DDBJ databases">
        <title>A 100% complete, gapless, phased diploid assembly of the Scenedesmus obliquus UTEX 3031 genome.</title>
        <authorList>
            <person name="Biondi T.C."/>
            <person name="Hanschen E.R."/>
            <person name="Kwon T."/>
            <person name="Eng W."/>
            <person name="Kruse C.P.S."/>
            <person name="Koehler S.I."/>
            <person name="Kunde Y."/>
            <person name="Gleasner C.D."/>
            <person name="You Mak K.T."/>
            <person name="Polle J."/>
            <person name="Hovde B.T."/>
            <person name="Starkenburg S.R."/>
        </authorList>
    </citation>
    <scope>NUCLEOTIDE SEQUENCE [LARGE SCALE GENOMIC DNA]</scope>
    <source>
        <strain evidence="8 9">DOE0152z</strain>
    </source>
</reference>
<proteinExistence type="predicted"/>
<organism evidence="8 9">
    <name type="scientific">Tetradesmus obliquus</name>
    <name type="common">Green alga</name>
    <name type="synonym">Acutodesmus obliquus</name>
    <dbReference type="NCBI Taxonomy" id="3088"/>
    <lineage>
        <taxon>Eukaryota</taxon>
        <taxon>Viridiplantae</taxon>
        <taxon>Chlorophyta</taxon>
        <taxon>core chlorophytes</taxon>
        <taxon>Chlorophyceae</taxon>
        <taxon>CS clade</taxon>
        <taxon>Sphaeropleales</taxon>
        <taxon>Scenedesmaceae</taxon>
        <taxon>Tetradesmus</taxon>
    </lineage>
</organism>